<dbReference type="InterPro" id="IPR011110">
    <property type="entry name" value="Reg_prop"/>
</dbReference>
<dbReference type="EMBL" id="JBHUHV010000028">
    <property type="protein sequence ID" value="MFD2067132.1"/>
    <property type="molecule type" value="Genomic_DNA"/>
</dbReference>
<dbReference type="CDD" id="cd00082">
    <property type="entry name" value="HisKA"/>
    <property type="match status" value="1"/>
</dbReference>
<evidence type="ECO:0000256" key="7">
    <source>
        <dbReference type="PROSITE-ProRule" id="PRU00169"/>
    </source>
</evidence>
<dbReference type="Pfam" id="PF07495">
    <property type="entry name" value="Y_Y_Y"/>
    <property type="match status" value="1"/>
</dbReference>
<dbReference type="PANTHER" id="PTHR43547:SF2">
    <property type="entry name" value="HYBRID SIGNAL TRANSDUCTION HISTIDINE KINASE C"/>
    <property type="match status" value="1"/>
</dbReference>
<feature type="modified residue" description="4-aspartylphosphate" evidence="7">
    <location>
        <position position="1185"/>
    </location>
</feature>
<dbReference type="CDD" id="cd16922">
    <property type="entry name" value="HATPase_EvgS-ArcB-TorS-like"/>
    <property type="match status" value="1"/>
</dbReference>
<dbReference type="InterPro" id="IPR011123">
    <property type="entry name" value="Y_Y_Y"/>
</dbReference>
<dbReference type="Gene3D" id="1.10.10.60">
    <property type="entry name" value="Homeodomain-like"/>
    <property type="match status" value="2"/>
</dbReference>
<dbReference type="SUPFAM" id="SSF63829">
    <property type="entry name" value="Calcium-dependent phosphotriesterase"/>
    <property type="match status" value="3"/>
</dbReference>
<sequence>MGSKKLILLALFLISRVADAWAVTIAEQYNFSLIDINGGLSHDQVKCFLKDSRGYLWIGTAAGLNRYDGYKLKVFKYNSNDSCSVIGNNITKLFEGPEGKIWVQTTMGTSVYNPKTEKFYNKPENFVKQYNLPAGAAVEDIVKDKKGNFWFISTGQGITKYNPANNSSVTLTHSTSGKGSISSNHVSAIGQSSSGDLWVVHQNGVFEKLDVKTLKVVERCDKIYKKAYQKLFSYSLTVDSDDDLWIHSSDNPVGVFYYKEATQSLSHFHKNSAQLQLNNNLARGIVESEKGTIWIGTDHGGINVINKKGLTVHYINHNSEVDRSLAHNSINTLYKDSEGIIWIGTFKKGVNYYHKNIIRFPHFKYRTSIKESLPFDDVNTFVEDEKGNLWIGTNGGGLVYMDRATGTFSSYRHDAGDDNSISSDVIVTLLLDKNKQLWIGTYLGGLDKFDGKKFTHYKNDPKNPHSLSDDSVWELFEDSKGNLWVGTLHGGLELFDPLKDRFRHSKVNGGEFPVHCNYLSSIAEDRHGNMWIGGGYGLDVLNKETGKSTFFSHEPENPKSLISNNITSIHRDKNNNIWIGTTEGLDLYDEKKNVFHHFTVNDGLPSNTIVSILEDDKSNLWLSTSNGLSNLILKNKEESIDKLSVGFRNYDELDGLQGKAFNENAAYRTSRGELIFGGSNGFNLFYPGSLSKNKTAPKVVLSDLQLFNKSVEVGEDANGRAILSKSLYETKSITLKHDENAFSIEFAALNFFHPEKNNYKYKLEGFDKKWHAATDGIRKATYTNLDPGEYVFRVIASNNDDVWNEEGVSLKITVLAPFWRTNMAYALYVLFALAILVVIRKVELQKARMNFLLEQERRESRHMHELDLMKIRFFTNVSHEFRTPLTLILAPIEKLLKNTKDPDQRKQFEMIDRNARRLLNLVNQLLDFRKLEVEDVKLYLSEGNIVKFIKESVNSFTDLSDKKKITLSFNSGIEELQASFDMDKLGKILFNLLSNAFKFTPDNGRIDVNVNCFDNDSSSEGIKILEIKVKDTGIGIPKEKHEKIFERFFTSEVPNSVLNQGSGIGLAITQEFVKIHGGMITVDSEPEKGSCFTVTLPVKEIASSGTLAKLINESEEELVLDKSEPPVTAKGFDNVPVVLLVEDNEDFRLYLKDSLGEYFSIIEAKNGQEGWQKALACMPDLIISDLMMPELNGIDFCKKIKKDQRTAHIPFVLLTAHKAEEVKLKGLDIGANDFISKPFNFEMLLSRTRNLISQRQLLQKAYGKKISVETSKTNIVSLDDKLIQNAIKVVEDNLSDSDFSVEALSKELGMSRVHLYKKVVALTGTSPIEFIRKIRLQRAIQLLEESQLTIAEVAYQVGFNNRKYFTKYFKEEYKVLPSVYLERKKNEV</sequence>
<dbReference type="Pfam" id="PF07494">
    <property type="entry name" value="Reg_prop"/>
    <property type="match status" value="7"/>
</dbReference>
<dbReference type="InterPro" id="IPR003594">
    <property type="entry name" value="HATPase_dom"/>
</dbReference>
<dbReference type="InterPro" id="IPR009057">
    <property type="entry name" value="Homeodomain-like_sf"/>
</dbReference>
<dbReference type="InterPro" id="IPR005467">
    <property type="entry name" value="His_kinase_dom"/>
</dbReference>
<dbReference type="PROSITE" id="PS00041">
    <property type="entry name" value="HTH_ARAC_FAMILY_1"/>
    <property type="match status" value="1"/>
</dbReference>
<dbReference type="SMART" id="SM00342">
    <property type="entry name" value="HTH_ARAC"/>
    <property type="match status" value="1"/>
</dbReference>
<dbReference type="SUPFAM" id="SSF55874">
    <property type="entry name" value="ATPase domain of HSP90 chaperone/DNA topoisomerase II/histidine kinase"/>
    <property type="match status" value="1"/>
</dbReference>
<evidence type="ECO:0000256" key="3">
    <source>
        <dbReference type="ARBA" id="ARBA00022553"/>
    </source>
</evidence>
<dbReference type="RefSeq" id="WP_229961744.1">
    <property type="nucleotide sequence ID" value="NZ_JAJJWI010000015.1"/>
</dbReference>
<dbReference type="InterPro" id="IPR013783">
    <property type="entry name" value="Ig-like_fold"/>
</dbReference>
<dbReference type="InterPro" id="IPR036890">
    <property type="entry name" value="HATPase_C_sf"/>
</dbReference>
<dbReference type="InterPro" id="IPR011006">
    <property type="entry name" value="CheY-like_superfamily"/>
</dbReference>
<dbReference type="PROSITE" id="PS50110">
    <property type="entry name" value="RESPONSE_REGULATORY"/>
    <property type="match status" value="1"/>
</dbReference>
<protein>
    <recommendedName>
        <fullName evidence="2">histidine kinase</fullName>
        <ecNumber evidence="2">2.7.13.3</ecNumber>
    </recommendedName>
</protein>
<dbReference type="SUPFAM" id="SSF47384">
    <property type="entry name" value="Homodimeric domain of signal transducing histidine kinase"/>
    <property type="match status" value="1"/>
</dbReference>
<dbReference type="SMART" id="SM00387">
    <property type="entry name" value="HATPase_c"/>
    <property type="match status" value="1"/>
</dbReference>
<feature type="domain" description="Response regulatory" evidence="11">
    <location>
        <begin position="1137"/>
        <end position="1252"/>
    </location>
</feature>
<dbReference type="Gene3D" id="2.60.40.10">
    <property type="entry name" value="Immunoglobulins"/>
    <property type="match status" value="1"/>
</dbReference>
<evidence type="ECO:0000256" key="5">
    <source>
        <dbReference type="ARBA" id="ARBA00023125"/>
    </source>
</evidence>
<dbReference type="InterPro" id="IPR036097">
    <property type="entry name" value="HisK_dim/P_sf"/>
</dbReference>
<dbReference type="SMART" id="SM00388">
    <property type="entry name" value="HisKA"/>
    <property type="match status" value="1"/>
</dbReference>
<dbReference type="Proteomes" id="UP001597369">
    <property type="component" value="Unassembled WGS sequence"/>
</dbReference>
<reference evidence="13" key="1">
    <citation type="journal article" date="2019" name="Int. J. Syst. Evol. Microbiol.">
        <title>The Global Catalogue of Microorganisms (GCM) 10K type strain sequencing project: providing services to taxonomists for standard genome sequencing and annotation.</title>
        <authorList>
            <consortium name="The Broad Institute Genomics Platform"/>
            <consortium name="The Broad Institute Genome Sequencing Center for Infectious Disease"/>
            <person name="Wu L."/>
            <person name="Ma J."/>
        </authorList>
    </citation>
    <scope>NUCLEOTIDE SEQUENCE [LARGE SCALE GENOMIC DNA]</scope>
    <source>
        <strain evidence="13">JCM 16545</strain>
    </source>
</reference>
<evidence type="ECO:0000256" key="1">
    <source>
        <dbReference type="ARBA" id="ARBA00000085"/>
    </source>
</evidence>
<gene>
    <name evidence="12" type="ORF">ACFSKU_09585</name>
</gene>
<evidence type="ECO:0000313" key="12">
    <source>
        <dbReference type="EMBL" id="MFD2067132.1"/>
    </source>
</evidence>
<evidence type="ECO:0000259" key="9">
    <source>
        <dbReference type="PROSITE" id="PS01124"/>
    </source>
</evidence>
<dbReference type="InterPro" id="IPR003661">
    <property type="entry name" value="HisK_dim/P_dom"/>
</dbReference>
<feature type="chain" id="PRO_5046047567" description="histidine kinase" evidence="8">
    <location>
        <begin position="21"/>
        <end position="1388"/>
    </location>
</feature>
<dbReference type="InterPro" id="IPR004358">
    <property type="entry name" value="Sig_transdc_His_kin-like_C"/>
</dbReference>
<dbReference type="Gene3D" id="3.30.565.10">
    <property type="entry name" value="Histidine kinase-like ATPase, C-terminal domain"/>
    <property type="match status" value="1"/>
</dbReference>
<dbReference type="InterPro" id="IPR018060">
    <property type="entry name" value="HTH_AraC"/>
</dbReference>
<dbReference type="SMART" id="SM00448">
    <property type="entry name" value="REC"/>
    <property type="match status" value="1"/>
</dbReference>
<organism evidence="12 13">
    <name type="scientific">Pontibacter silvestris</name>
    <dbReference type="NCBI Taxonomy" id="2305183"/>
    <lineage>
        <taxon>Bacteria</taxon>
        <taxon>Pseudomonadati</taxon>
        <taxon>Bacteroidota</taxon>
        <taxon>Cytophagia</taxon>
        <taxon>Cytophagales</taxon>
        <taxon>Hymenobacteraceae</taxon>
        <taxon>Pontibacter</taxon>
    </lineage>
</organism>
<dbReference type="Pfam" id="PF12833">
    <property type="entry name" value="HTH_18"/>
    <property type="match status" value="1"/>
</dbReference>
<feature type="signal peptide" evidence="8">
    <location>
        <begin position="1"/>
        <end position="20"/>
    </location>
</feature>
<evidence type="ECO:0000259" key="10">
    <source>
        <dbReference type="PROSITE" id="PS50109"/>
    </source>
</evidence>
<dbReference type="PROSITE" id="PS01124">
    <property type="entry name" value="HTH_ARAC_FAMILY_2"/>
    <property type="match status" value="1"/>
</dbReference>
<dbReference type="Gene3D" id="2.130.10.10">
    <property type="entry name" value="YVTN repeat-like/Quinoprotein amine dehydrogenase"/>
    <property type="match status" value="3"/>
</dbReference>
<keyword evidence="8" id="KW-0732">Signal</keyword>
<evidence type="ECO:0000313" key="13">
    <source>
        <dbReference type="Proteomes" id="UP001597369"/>
    </source>
</evidence>
<dbReference type="SUPFAM" id="SSF52172">
    <property type="entry name" value="CheY-like"/>
    <property type="match status" value="1"/>
</dbReference>
<evidence type="ECO:0000256" key="2">
    <source>
        <dbReference type="ARBA" id="ARBA00012438"/>
    </source>
</evidence>
<name>A0ABW4WWZ8_9BACT</name>
<comment type="caution">
    <text evidence="12">The sequence shown here is derived from an EMBL/GenBank/DDBJ whole genome shotgun (WGS) entry which is preliminary data.</text>
</comment>
<feature type="domain" description="Histidine kinase" evidence="10">
    <location>
        <begin position="876"/>
        <end position="1100"/>
    </location>
</feature>
<dbReference type="PANTHER" id="PTHR43547">
    <property type="entry name" value="TWO-COMPONENT HISTIDINE KINASE"/>
    <property type="match status" value="1"/>
</dbReference>
<comment type="catalytic activity">
    <reaction evidence="1">
        <text>ATP + protein L-histidine = ADP + protein N-phospho-L-histidine.</text>
        <dbReference type="EC" id="2.7.13.3"/>
    </reaction>
</comment>
<dbReference type="InterPro" id="IPR001789">
    <property type="entry name" value="Sig_transdc_resp-reg_receiver"/>
</dbReference>
<evidence type="ECO:0000259" key="11">
    <source>
        <dbReference type="PROSITE" id="PS50110"/>
    </source>
</evidence>
<keyword evidence="4" id="KW-0805">Transcription regulation</keyword>
<keyword evidence="5" id="KW-0238">DNA-binding</keyword>
<dbReference type="Gene3D" id="1.10.287.130">
    <property type="match status" value="1"/>
</dbReference>
<accession>A0ABW4WWZ8</accession>
<evidence type="ECO:0000256" key="6">
    <source>
        <dbReference type="ARBA" id="ARBA00023163"/>
    </source>
</evidence>
<dbReference type="PRINTS" id="PR00344">
    <property type="entry name" value="BCTRLSENSOR"/>
</dbReference>
<dbReference type="EC" id="2.7.13.3" evidence="2"/>
<dbReference type="SUPFAM" id="SSF46689">
    <property type="entry name" value="Homeodomain-like"/>
    <property type="match status" value="1"/>
</dbReference>
<evidence type="ECO:0000256" key="8">
    <source>
        <dbReference type="SAM" id="SignalP"/>
    </source>
</evidence>
<proteinExistence type="predicted"/>
<dbReference type="InterPro" id="IPR018062">
    <property type="entry name" value="HTH_AraC-typ_CS"/>
</dbReference>
<keyword evidence="6" id="KW-0804">Transcription</keyword>
<keyword evidence="3 7" id="KW-0597">Phosphoprotein</keyword>
<dbReference type="Pfam" id="PF00072">
    <property type="entry name" value="Response_reg"/>
    <property type="match status" value="1"/>
</dbReference>
<dbReference type="Gene3D" id="3.40.50.2300">
    <property type="match status" value="1"/>
</dbReference>
<feature type="domain" description="HTH araC/xylS-type" evidence="9">
    <location>
        <begin position="1284"/>
        <end position="1383"/>
    </location>
</feature>
<dbReference type="PROSITE" id="PS50109">
    <property type="entry name" value="HIS_KIN"/>
    <property type="match status" value="1"/>
</dbReference>
<dbReference type="Pfam" id="PF00512">
    <property type="entry name" value="HisKA"/>
    <property type="match status" value="1"/>
</dbReference>
<keyword evidence="13" id="KW-1185">Reference proteome</keyword>
<dbReference type="Pfam" id="PF02518">
    <property type="entry name" value="HATPase_c"/>
    <property type="match status" value="1"/>
</dbReference>
<evidence type="ECO:0000256" key="4">
    <source>
        <dbReference type="ARBA" id="ARBA00023015"/>
    </source>
</evidence>
<dbReference type="InterPro" id="IPR015943">
    <property type="entry name" value="WD40/YVTN_repeat-like_dom_sf"/>
</dbReference>